<keyword evidence="2" id="KW-1185">Reference proteome</keyword>
<protein>
    <recommendedName>
        <fullName evidence="3">Holliday junction nuclease RuvC</fullName>
    </recommendedName>
</protein>
<accession>A0ABW7YMK8</accession>
<organism evidence="1 2">
    <name type="scientific">Nonomuraea typhae</name>
    <dbReference type="NCBI Taxonomy" id="2603600"/>
    <lineage>
        <taxon>Bacteria</taxon>
        <taxon>Bacillati</taxon>
        <taxon>Actinomycetota</taxon>
        <taxon>Actinomycetes</taxon>
        <taxon>Streptosporangiales</taxon>
        <taxon>Streptosporangiaceae</taxon>
        <taxon>Nonomuraea</taxon>
    </lineage>
</organism>
<dbReference type="SUPFAM" id="SSF53098">
    <property type="entry name" value="Ribonuclease H-like"/>
    <property type="match status" value="1"/>
</dbReference>
<gene>
    <name evidence="1" type="ORF">ACIBG2_07135</name>
</gene>
<sequence>METVIPLHVVGLDLSLTATGMANGLGWCEKIGRDGITNMPLRTKYRTLNELASSIIVLSSAERAHLVLVEKLVFNRQDGGRGGAGERSYLYYRTMGIIADAGVPVVEVPQATLKTYALGKGSGSKGEIVDSIARRLPIFNTGGDHNMADAATLAALGADHLGHALADMPKAHRAALDKLAWPEVMR</sequence>
<evidence type="ECO:0008006" key="3">
    <source>
        <dbReference type="Google" id="ProtNLM"/>
    </source>
</evidence>
<name>A0ABW7YMK8_9ACTN</name>
<dbReference type="EMBL" id="JBITGY010000002">
    <property type="protein sequence ID" value="MFI6497137.1"/>
    <property type="molecule type" value="Genomic_DNA"/>
</dbReference>
<dbReference type="Proteomes" id="UP001612741">
    <property type="component" value="Unassembled WGS sequence"/>
</dbReference>
<dbReference type="RefSeq" id="WP_397079777.1">
    <property type="nucleotide sequence ID" value="NZ_JBITGY010000002.1"/>
</dbReference>
<reference evidence="1 2" key="1">
    <citation type="submission" date="2024-10" db="EMBL/GenBank/DDBJ databases">
        <title>The Natural Products Discovery Center: Release of the First 8490 Sequenced Strains for Exploring Actinobacteria Biosynthetic Diversity.</title>
        <authorList>
            <person name="Kalkreuter E."/>
            <person name="Kautsar S.A."/>
            <person name="Yang D."/>
            <person name="Bader C.D."/>
            <person name="Teijaro C.N."/>
            <person name="Fluegel L."/>
            <person name="Davis C.M."/>
            <person name="Simpson J.R."/>
            <person name="Lauterbach L."/>
            <person name="Steele A.D."/>
            <person name="Gui C."/>
            <person name="Meng S."/>
            <person name="Li G."/>
            <person name="Viehrig K."/>
            <person name="Ye F."/>
            <person name="Su P."/>
            <person name="Kiefer A.F."/>
            <person name="Nichols A."/>
            <person name="Cepeda A.J."/>
            <person name="Yan W."/>
            <person name="Fan B."/>
            <person name="Jiang Y."/>
            <person name="Adhikari A."/>
            <person name="Zheng C.-J."/>
            <person name="Schuster L."/>
            <person name="Cowan T.M."/>
            <person name="Smanski M.J."/>
            <person name="Chevrette M.G."/>
            <person name="De Carvalho L.P.S."/>
            <person name="Shen B."/>
        </authorList>
    </citation>
    <scope>NUCLEOTIDE SEQUENCE [LARGE SCALE GENOMIC DNA]</scope>
    <source>
        <strain evidence="1 2">NPDC050545</strain>
    </source>
</reference>
<proteinExistence type="predicted"/>
<comment type="caution">
    <text evidence="1">The sequence shown here is derived from an EMBL/GenBank/DDBJ whole genome shotgun (WGS) entry which is preliminary data.</text>
</comment>
<dbReference type="InterPro" id="IPR036397">
    <property type="entry name" value="RNaseH_sf"/>
</dbReference>
<evidence type="ECO:0000313" key="2">
    <source>
        <dbReference type="Proteomes" id="UP001612741"/>
    </source>
</evidence>
<evidence type="ECO:0000313" key="1">
    <source>
        <dbReference type="EMBL" id="MFI6497137.1"/>
    </source>
</evidence>
<dbReference type="InterPro" id="IPR012337">
    <property type="entry name" value="RNaseH-like_sf"/>
</dbReference>
<dbReference type="Gene3D" id="3.30.420.10">
    <property type="entry name" value="Ribonuclease H-like superfamily/Ribonuclease H"/>
    <property type="match status" value="1"/>
</dbReference>